<sequence length="130" mass="14501">MLSSHLLRHITTSSTYSDELLHKELLDSAAKGKFPLFKSQLTTSLKNTHPKDIFQPKGNKGSPLILAAQKVQSEFTGYEFGGAIALWCAALGGNVNFVRELLEAGRILTTQTQRILLRLEPRLIIIERKL</sequence>
<keyword evidence="2" id="KW-1185">Reference proteome</keyword>
<organism evidence="1 2">
    <name type="scientific">Oopsacas minuta</name>
    <dbReference type="NCBI Taxonomy" id="111878"/>
    <lineage>
        <taxon>Eukaryota</taxon>
        <taxon>Metazoa</taxon>
        <taxon>Porifera</taxon>
        <taxon>Hexactinellida</taxon>
        <taxon>Hexasterophora</taxon>
        <taxon>Lyssacinosida</taxon>
        <taxon>Leucopsacidae</taxon>
        <taxon>Oopsacas</taxon>
    </lineage>
</organism>
<accession>A0AAV7KF55</accession>
<dbReference type="EMBL" id="JAKMXF010000057">
    <property type="protein sequence ID" value="KAI6659483.1"/>
    <property type="molecule type" value="Genomic_DNA"/>
</dbReference>
<protein>
    <submittedName>
        <fullName evidence="1">Uncharacterized protein</fullName>
    </submittedName>
</protein>
<dbReference type="AlphaFoldDB" id="A0AAV7KF55"/>
<reference evidence="1 2" key="1">
    <citation type="journal article" date="2023" name="BMC Biol.">
        <title>The compact genome of the sponge Oopsacas minuta (Hexactinellida) is lacking key metazoan core genes.</title>
        <authorList>
            <person name="Santini S."/>
            <person name="Schenkelaars Q."/>
            <person name="Jourda C."/>
            <person name="Duchesne M."/>
            <person name="Belahbib H."/>
            <person name="Rocher C."/>
            <person name="Selva M."/>
            <person name="Riesgo A."/>
            <person name="Vervoort M."/>
            <person name="Leys S.P."/>
            <person name="Kodjabachian L."/>
            <person name="Le Bivic A."/>
            <person name="Borchiellini C."/>
            <person name="Claverie J.M."/>
            <person name="Renard E."/>
        </authorList>
    </citation>
    <scope>NUCLEOTIDE SEQUENCE [LARGE SCALE GENOMIC DNA]</scope>
    <source>
        <strain evidence="1">SPO-2</strain>
    </source>
</reference>
<gene>
    <name evidence="1" type="ORF">LOD99_10732</name>
</gene>
<proteinExistence type="predicted"/>
<dbReference type="Proteomes" id="UP001165289">
    <property type="component" value="Unassembled WGS sequence"/>
</dbReference>
<comment type="caution">
    <text evidence="1">The sequence shown here is derived from an EMBL/GenBank/DDBJ whole genome shotgun (WGS) entry which is preliminary data.</text>
</comment>
<evidence type="ECO:0000313" key="1">
    <source>
        <dbReference type="EMBL" id="KAI6659483.1"/>
    </source>
</evidence>
<evidence type="ECO:0000313" key="2">
    <source>
        <dbReference type="Proteomes" id="UP001165289"/>
    </source>
</evidence>
<name>A0AAV7KF55_9METZ</name>